<comment type="caution">
    <text evidence="2">The sequence shown here is derived from an EMBL/GenBank/DDBJ whole genome shotgun (WGS) entry which is preliminary data.</text>
</comment>
<reference evidence="3" key="1">
    <citation type="submission" date="2016-07" db="EMBL/GenBank/DDBJ databases">
        <authorList>
            <person name="Florea S."/>
            <person name="Webb J.S."/>
            <person name="Jaromczyk J."/>
            <person name="Schardl C.L."/>
        </authorList>
    </citation>
    <scope>NUCLEOTIDE SEQUENCE [LARGE SCALE GENOMIC DNA]</scope>
    <source>
        <strain evidence="3">CY1</strain>
    </source>
</reference>
<accession>A0A1V4H754</accession>
<feature type="region of interest" description="Disordered" evidence="1">
    <location>
        <begin position="120"/>
        <end position="145"/>
    </location>
</feature>
<dbReference type="Pfam" id="PF14107">
    <property type="entry name" value="DUF4280"/>
    <property type="match status" value="1"/>
</dbReference>
<keyword evidence="3" id="KW-1185">Reference proteome</keyword>
<sequence>MSENEFYIVRGAQMVCSCGSHKRRINLPESHGSYVNDKPMMNEGDYLFHVNVPHFGICTSPLNPSGETIYLIAENGQTISGKPCCPLQMGKWMQAKENAIVDGKPALTTVSRLVCGYQNNKGEQGSGDQQDKEGITFITNGQQDT</sequence>
<gene>
    <name evidence="2" type="ORF">BC351_14530</name>
</gene>
<dbReference type="EMBL" id="MBTG01000073">
    <property type="protein sequence ID" value="OPH46698.1"/>
    <property type="molecule type" value="Genomic_DNA"/>
</dbReference>
<dbReference type="InterPro" id="IPR025460">
    <property type="entry name" value="DUF4280"/>
</dbReference>
<dbReference type="AlphaFoldDB" id="A0A1V4H754"/>
<name>A0A1V4H754_9BACL</name>
<protein>
    <recommendedName>
        <fullName evidence="4">DUF4280 domain-containing protein</fullName>
    </recommendedName>
</protein>
<proteinExistence type="predicted"/>
<evidence type="ECO:0008006" key="4">
    <source>
        <dbReference type="Google" id="ProtNLM"/>
    </source>
</evidence>
<dbReference type="RefSeq" id="WP_079421466.1">
    <property type="nucleotide sequence ID" value="NZ_MBTG01000073.1"/>
</dbReference>
<evidence type="ECO:0000256" key="1">
    <source>
        <dbReference type="SAM" id="MobiDB-lite"/>
    </source>
</evidence>
<dbReference type="STRING" id="1469647.BC351_14530"/>
<evidence type="ECO:0000313" key="2">
    <source>
        <dbReference type="EMBL" id="OPH46698.1"/>
    </source>
</evidence>
<evidence type="ECO:0000313" key="3">
    <source>
        <dbReference type="Proteomes" id="UP000190626"/>
    </source>
</evidence>
<dbReference type="OrthoDB" id="2733241at2"/>
<organism evidence="2 3">
    <name type="scientific">Paenibacillus ferrarius</name>
    <dbReference type="NCBI Taxonomy" id="1469647"/>
    <lineage>
        <taxon>Bacteria</taxon>
        <taxon>Bacillati</taxon>
        <taxon>Bacillota</taxon>
        <taxon>Bacilli</taxon>
        <taxon>Bacillales</taxon>
        <taxon>Paenibacillaceae</taxon>
        <taxon>Paenibacillus</taxon>
    </lineage>
</organism>
<dbReference type="Proteomes" id="UP000190626">
    <property type="component" value="Unassembled WGS sequence"/>
</dbReference>